<dbReference type="EMBL" id="UINC01139406">
    <property type="protein sequence ID" value="SVD25934.1"/>
    <property type="molecule type" value="Genomic_DNA"/>
</dbReference>
<reference evidence="1" key="1">
    <citation type="submission" date="2018-05" db="EMBL/GenBank/DDBJ databases">
        <authorList>
            <person name="Lanie J.A."/>
            <person name="Ng W.-L."/>
            <person name="Kazmierczak K.M."/>
            <person name="Andrzejewski T.M."/>
            <person name="Davidsen T.M."/>
            <person name="Wayne K.J."/>
            <person name="Tettelin H."/>
            <person name="Glass J.I."/>
            <person name="Rusch D."/>
            <person name="Podicherti R."/>
            <person name="Tsui H.-C.T."/>
            <person name="Winkler M.E."/>
        </authorList>
    </citation>
    <scope>NUCLEOTIDE SEQUENCE</scope>
</reference>
<proteinExistence type="predicted"/>
<gene>
    <name evidence="1" type="ORF">METZ01_LOCUS378788</name>
</gene>
<evidence type="ECO:0000313" key="1">
    <source>
        <dbReference type="EMBL" id="SVD25934.1"/>
    </source>
</evidence>
<dbReference type="AlphaFoldDB" id="A0A382TV50"/>
<accession>A0A382TV50</accession>
<name>A0A382TV50_9ZZZZ</name>
<protein>
    <submittedName>
        <fullName evidence="1">Uncharacterized protein</fullName>
    </submittedName>
</protein>
<feature type="non-terminal residue" evidence="1">
    <location>
        <position position="262"/>
    </location>
</feature>
<sequence length="262" mass="30463">MIVSADYDGLICASFLHHYLNWQLEGYYDLSTIWISKNGIQNKNKLIWVDLNILPKEGKTIGGHIISISREIPQGFKSSCNPNIIAGISATEFHSKYPFSTLIYLLWLHQIEIKQDLLARMLILHSDATWLKLQNYPANCKKWQISLSDYTWNFLFQQVNTKTLEKKIDEELYPLIHKMDAFSSKSKLKSKYLNIHSKQYQFNPDWDMDVILNLFNLFGKTLGWTPPNIPDIIKSIKGHRQKAPLALIKQIGLSKFLKEKHI</sequence>
<organism evidence="1">
    <name type="scientific">marine metagenome</name>
    <dbReference type="NCBI Taxonomy" id="408172"/>
    <lineage>
        <taxon>unclassified sequences</taxon>
        <taxon>metagenomes</taxon>
        <taxon>ecological metagenomes</taxon>
    </lineage>
</organism>